<keyword evidence="2" id="KW-0479">Metal-binding</keyword>
<dbReference type="EMBL" id="LR746277">
    <property type="protein sequence ID" value="CAA7408300.1"/>
    <property type="molecule type" value="Genomic_DNA"/>
</dbReference>
<dbReference type="Proteomes" id="UP000663760">
    <property type="component" value="Chromosome 14"/>
</dbReference>
<evidence type="ECO:0000259" key="4">
    <source>
        <dbReference type="PROSITE" id="PS51795"/>
    </source>
</evidence>
<dbReference type="PANTHER" id="PTHR47208:SF1">
    <property type="entry name" value="OS02G0174800 PROTEIN"/>
    <property type="match status" value="1"/>
</dbReference>
<protein>
    <recommendedName>
        <fullName evidence="4">FLZ-type domain-containing protein</fullName>
    </recommendedName>
</protein>
<dbReference type="OrthoDB" id="777466at2759"/>
<gene>
    <name evidence="5" type="ORF">SI8410_14018978</name>
</gene>
<feature type="zinc finger region" description="FLZ-type" evidence="3">
    <location>
        <begin position="168"/>
        <end position="211"/>
    </location>
</feature>
<evidence type="ECO:0000256" key="1">
    <source>
        <dbReference type="ARBA" id="ARBA00009374"/>
    </source>
</evidence>
<evidence type="ECO:0000256" key="2">
    <source>
        <dbReference type="ARBA" id="ARBA00022723"/>
    </source>
</evidence>
<reference evidence="5" key="1">
    <citation type="submission" date="2020-02" db="EMBL/GenBank/DDBJ databases">
        <authorList>
            <person name="Scholz U."/>
            <person name="Mascher M."/>
            <person name="Fiebig A."/>
        </authorList>
    </citation>
    <scope>NUCLEOTIDE SEQUENCE</scope>
</reference>
<evidence type="ECO:0000313" key="5">
    <source>
        <dbReference type="EMBL" id="CAA7408300.1"/>
    </source>
</evidence>
<dbReference type="PANTHER" id="PTHR47208">
    <property type="entry name" value="OS02G0174800 PROTEIN"/>
    <property type="match status" value="1"/>
</dbReference>
<evidence type="ECO:0000313" key="6">
    <source>
        <dbReference type="Proteomes" id="UP000663760"/>
    </source>
</evidence>
<keyword evidence="6" id="KW-1185">Reference proteome</keyword>
<dbReference type="PROSITE" id="PS51795">
    <property type="entry name" value="ZF_FLZ"/>
    <property type="match status" value="1"/>
</dbReference>
<proteinExistence type="inferred from homology"/>
<feature type="domain" description="FLZ-type" evidence="4">
    <location>
        <begin position="168"/>
        <end position="211"/>
    </location>
</feature>
<dbReference type="GO" id="GO:0046872">
    <property type="term" value="F:metal ion binding"/>
    <property type="evidence" value="ECO:0007669"/>
    <property type="project" value="UniProtKB-KW"/>
</dbReference>
<organism evidence="5 6">
    <name type="scientific">Spirodela intermedia</name>
    <name type="common">Intermediate duckweed</name>
    <dbReference type="NCBI Taxonomy" id="51605"/>
    <lineage>
        <taxon>Eukaryota</taxon>
        <taxon>Viridiplantae</taxon>
        <taxon>Streptophyta</taxon>
        <taxon>Embryophyta</taxon>
        <taxon>Tracheophyta</taxon>
        <taxon>Spermatophyta</taxon>
        <taxon>Magnoliopsida</taxon>
        <taxon>Liliopsida</taxon>
        <taxon>Araceae</taxon>
        <taxon>Lemnoideae</taxon>
        <taxon>Spirodela</taxon>
    </lineage>
</organism>
<evidence type="ECO:0000256" key="3">
    <source>
        <dbReference type="PROSITE-ProRule" id="PRU01131"/>
    </source>
</evidence>
<comment type="similarity">
    <text evidence="1">Belongs to the FLZ family.</text>
</comment>
<dbReference type="Pfam" id="PF04570">
    <property type="entry name" value="zf-FLZ"/>
    <property type="match status" value="1"/>
</dbReference>
<dbReference type="AlphaFoldDB" id="A0A7I8LEM6"/>
<accession>A0A7I8LEM6</accession>
<dbReference type="InterPro" id="IPR007650">
    <property type="entry name" value="Zf-FLZ_dom"/>
</dbReference>
<sequence>MTGAGQRRPVSKLSLLAGLAESFSSVPAAADSFLRSPTARSFGYEGAVGLGIVAAMSDGGQDHSHGGAAAIAMTPRSALPRRSEPIPIFSARSGAIGIPRRDQRIEEEEDEQEREMMSESYTCVISHVEGSTVRKRVYLDDGGGDLWGCCPGVFFDSPPAALPPAAEDFLSRCFRCRRALHGIDIFIYRGDKAFCSAECRSRQIASEEQGRSKYPLDAPAALDCSPSPCSAPLLFPAGVAAA</sequence>
<name>A0A7I8LEM6_SPIIN</name>
<dbReference type="InterPro" id="IPR044604">
    <property type="entry name" value="FLZ12/13/14"/>
</dbReference>